<keyword evidence="5" id="KW-1185">Reference proteome</keyword>
<protein>
    <recommendedName>
        <fullName evidence="2">Hedgehog/Intein (Hint) domain-containing protein</fullName>
    </recommendedName>
</protein>
<gene>
    <name evidence="3" type="ORF">TL5118_00226</name>
    <name evidence="4" type="ORF">TL5120_01965</name>
</gene>
<dbReference type="Proteomes" id="UP000051887">
    <property type="component" value="Unassembled WGS sequence"/>
</dbReference>
<evidence type="ECO:0000313" key="5">
    <source>
        <dbReference type="Proteomes" id="UP000051086"/>
    </source>
</evidence>
<dbReference type="RefSeq" id="WP_058243393.1">
    <property type="nucleotide sequence ID" value="NZ_CYSB01000005.1"/>
</dbReference>
<dbReference type="Proteomes" id="UP000051086">
    <property type="component" value="Unassembled WGS sequence"/>
</dbReference>
<reference evidence="3 5" key="2">
    <citation type="submission" date="2015-09" db="EMBL/GenBank/DDBJ databases">
        <authorList>
            <person name="Rodrigo-Torres L."/>
            <person name="Arahal D.R."/>
        </authorList>
    </citation>
    <scope>NUCLEOTIDE SEQUENCE [LARGE SCALE GENOMIC DNA]</scope>
    <source>
        <strain evidence="3 5">CECT 5118</strain>
    </source>
</reference>
<evidence type="ECO:0000313" key="6">
    <source>
        <dbReference type="Proteomes" id="UP000051887"/>
    </source>
</evidence>
<proteinExistence type="predicted"/>
<reference evidence="4 6" key="1">
    <citation type="submission" date="2015-09" db="EMBL/GenBank/DDBJ databases">
        <authorList>
            <consortium name="Swine Surveillance"/>
        </authorList>
    </citation>
    <scope>NUCLEOTIDE SEQUENCE [LARGE SCALE GENOMIC DNA]</scope>
    <source>
        <strain evidence="4 6">5120</strain>
    </source>
</reference>
<dbReference type="EMBL" id="CYSC01000027">
    <property type="protein sequence ID" value="CUH72169.1"/>
    <property type="molecule type" value="Genomic_DNA"/>
</dbReference>
<organism evidence="4 6">
    <name type="scientific">Thalassovita autumnalis</name>
    <dbReference type="NCBI Taxonomy" id="2072972"/>
    <lineage>
        <taxon>Bacteria</taxon>
        <taxon>Pseudomonadati</taxon>
        <taxon>Pseudomonadota</taxon>
        <taxon>Alphaproteobacteria</taxon>
        <taxon>Rhodobacterales</taxon>
        <taxon>Roseobacteraceae</taxon>
        <taxon>Thalassovita</taxon>
    </lineage>
</organism>
<dbReference type="AlphaFoldDB" id="A0A0P1F569"/>
<dbReference type="EMBL" id="CYSB01000005">
    <property type="protein sequence ID" value="CUH62889.1"/>
    <property type="molecule type" value="Genomic_DNA"/>
</dbReference>
<dbReference type="InterPro" id="IPR028992">
    <property type="entry name" value="Hedgehog/Intein_dom"/>
</dbReference>
<evidence type="ECO:0000313" key="3">
    <source>
        <dbReference type="EMBL" id="CUH62889.1"/>
    </source>
</evidence>
<name>A0A0P1F569_9RHOB</name>
<evidence type="ECO:0000259" key="2">
    <source>
        <dbReference type="Pfam" id="PF13403"/>
    </source>
</evidence>
<accession>A0A0P1F569</accession>
<sequence length="252" mass="27487">MNSILPTALTAKPHRRPAPQTSSGRTLTKRPLMRRYECLTQTTTHTLVAPAMPLFEAAFSAFARGTVFKTSQGACPVEDLYPGMMLETVEFGAQPLLWRGSMNIVPNTPTDHPESQQLARVMQGSFGFARPESDLMLGPAAQVVRPGPGGLSGPAQQLTPIADLEDGNTVFRTAPPSSVQVFHLLLPQQSSLIANGVQLASYHPQMEKLRLLGPNMKQLFMSFFPHIKRPEDFGAPLVAGSTRVRDAELNWA</sequence>
<dbReference type="Pfam" id="PF13403">
    <property type="entry name" value="Hint_2"/>
    <property type="match status" value="1"/>
</dbReference>
<evidence type="ECO:0000256" key="1">
    <source>
        <dbReference type="SAM" id="MobiDB-lite"/>
    </source>
</evidence>
<evidence type="ECO:0000313" key="4">
    <source>
        <dbReference type="EMBL" id="CUH72169.1"/>
    </source>
</evidence>
<dbReference type="OrthoDB" id="6305173at2"/>
<feature type="domain" description="Hedgehog/Intein (Hint)" evidence="2">
    <location>
        <begin position="61"/>
        <end position="205"/>
    </location>
</feature>
<feature type="region of interest" description="Disordered" evidence="1">
    <location>
        <begin position="1"/>
        <end position="29"/>
    </location>
</feature>